<name>A0A9D1QDC9_9BACT</name>
<dbReference type="InterPro" id="IPR036291">
    <property type="entry name" value="NAD(P)-bd_dom_sf"/>
</dbReference>
<dbReference type="InterPro" id="IPR002347">
    <property type="entry name" value="SDR_fam"/>
</dbReference>
<dbReference type="EMBL" id="DXHL01000017">
    <property type="protein sequence ID" value="HIW10438.1"/>
    <property type="molecule type" value="Genomic_DNA"/>
</dbReference>
<protein>
    <submittedName>
        <fullName evidence="4">SDR family oxidoreductase</fullName>
    </submittedName>
</protein>
<evidence type="ECO:0000313" key="4">
    <source>
        <dbReference type="EMBL" id="HIW10438.1"/>
    </source>
</evidence>
<comment type="caution">
    <text evidence="4">The sequence shown here is derived from an EMBL/GenBank/DDBJ whole genome shotgun (WGS) entry which is preliminary data.</text>
</comment>
<dbReference type="GO" id="GO:0016020">
    <property type="term" value="C:membrane"/>
    <property type="evidence" value="ECO:0007669"/>
    <property type="project" value="TreeGrafter"/>
</dbReference>
<keyword evidence="2" id="KW-0560">Oxidoreductase</keyword>
<dbReference type="PANTHER" id="PTHR44196:SF1">
    <property type="entry name" value="DEHYDROGENASE_REDUCTASE SDR FAMILY MEMBER 7B"/>
    <property type="match status" value="1"/>
</dbReference>
<dbReference type="Gene3D" id="3.40.50.720">
    <property type="entry name" value="NAD(P)-binding Rossmann-like Domain"/>
    <property type="match status" value="1"/>
</dbReference>
<dbReference type="FunFam" id="3.40.50.720:FF:000084">
    <property type="entry name" value="Short-chain dehydrogenase reductase"/>
    <property type="match status" value="1"/>
</dbReference>
<comment type="similarity">
    <text evidence="1 3">Belongs to the short-chain dehydrogenases/reductases (SDR) family.</text>
</comment>
<dbReference type="PRINTS" id="PR00081">
    <property type="entry name" value="GDHRDH"/>
</dbReference>
<sequence>MNFENKVVVVTGASSGIGEALAHRFAALGAHVVAGARSIDKLQKVVESLPTLSLAVACDVSREEDCKKLIQRAVEAFGHIDVLVNNAGISMRALFDDVDLSVLHRLMDTNFWGAVYCTKYALPYIQKSQGSIVGISSVAGFHGLPGRTGYSSSKYAMHGLLETIRVENLKKHVHVLIVAPGFTASNVRFSALTADGSQQGASPREEGKMMTADEAARRIVRAVAKRKRTLLMDFDGKATRILKFFAPGLLDKLYYNHMAKEPDSPLK</sequence>
<dbReference type="Proteomes" id="UP000823926">
    <property type="component" value="Unassembled WGS sequence"/>
</dbReference>
<gene>
    <name evidence="4" type="ORF">H9888_02950</name>
</gene>
<reference evidence="4" key="1">
    <citation type="journal article" date="2021" name="PeerJ">
        <title>Extensive microbial diversity within the chicken gut microbiome revealed by metagenomics and culture.</title>
        <authorList>
            <person name="Gilroy R."/>
            <person name="Ravi A."/>
            <person name="Getino M."/>
            <person name="Pursley I."/>
            <person name="Horton D.L."/>
            <person name="Alikhan N.F."/>
            <person name="Baker D."/>
            <person name="Gharbi K."/>
            <person name="Hall N."/>
            <person name="Watson M."/>
            <person name="Adriaenssens E.M."/>
            <person name="Foster-Nyarko E."/>
            <person name="Jarju S."/>
            <person name="Secka A."/>
            <person name="Antonio M."/>
            <person name="Oren A."/>
            <person name="Chaudhuri R.R."/>
            <person name="La Ragione R."/>
            <person name="Hildebrand F."/>
            <person name="Pallen M.J."/>
        </authorList>
    </citation>
    <scope>NUCLEOTIDE SEQUENCE</scope>
    <source>
        <strain evidence="4">ChiBcec15-1070</strain>
    </source>
</reference>
<reference evidence="4" key="2">
    <citation type="submission" date="2021-04" db="EMBL/GenBank/DDBJ databases">
        <authorList>
            <person name="Gilroy R."/>
        </authorList>
    </citation>
    <scope>NUCLEOTIDE SEQUENCE</scope>
    <source>
        <strain evidence="4">ChiBcec15-1070</strain>
    </source>
</reference>
<dbReference type="PRINTS" id="PR00080">
    <property type="entry name" value="SDRFAMILY"/>
</dbReference>
<evidence type="ECO:0000313" key="5">
    <source>
        <dbReference type="Proteomes" id="UP000823926"/>
    </source>
</evidence>
<dbReference type="PANTHER" id="PTHR44196">
    <property type="entry name" value="DEHYDROGENASE/REDUCTASE SDR FAMILY MEMBER 7B"/>
    <property type="match status" value="1"/>
</dbReference>
<evidence type="ECO:0000256" key="3">
    <source>
        <dbReference type="RuleBase" id="RU000363"/>
    </source>
</evidence>
<organism evidence="4 5">
    <name type="scientific">Candidatus Rikenella faecigallinarum</name>
    <dbReference type="NCBI Taxonomy" id="2838745"/>
    <lineage>
        <taxon>Bacteria</taxon>
        <taxon>Pseudomonadati</taxon>
        <taxon>Bacteroidota</taxon>
        <taxon>Bacteroidia</taxon>
        <taxon>Bacteroidales</taxon>
        <taxon>Rikenellaceae</taxon>
        <taxon>Rikenella</taxon>
    </lineage>
</organism>
<dbReference type="PROSITE" id="PS00061">
    <property type="entry name" value="ADH_SHORT"/>
    <property type="match status" value="1"/>
</dbReference>
<dbReference type="Pfam" id="PF00106">
    <property type="entry name" value="adh_short"/>
    <property type="match status" value="1"/>
</dbReference>
<proteinExistence type="inferred from homology"/>
<dbReference type="GO" id="GO:0016491">
    <property type="term" value="F:oxidoreductase activity"/>
    <property type="evidence" value="ECO:0007669"/>
    <property type="project" value="UniProtKB-KW"/>
</dbReference>
<dbReference type="SUPFAM" id="SSF51735">
    <property type="entry name" value="NAD(P)-binding Rossmann-fold domains"/>
    <property type="match status" value="1"/>
</dbReference>
<dbReference type="InterPro" id="IPR020904">
    <property type="entry name" value="Sc_DH/Rdtase_CS"/>
</dbReference>
<evidence type="ECO:0000256" key="2">
    <source>
        <dbReference type="ARBA" id="ARBA00023002"/>
    </source>
</evidence>
<dbReference type="NCBIfam" id="NF004825">
    <property type="entry name" value="PRK06181.1"/>
    <property type="match status" value="1"/>
</dbReference>
<evidence type="ECO:0000256" key="1">
    <source>
        <dbReference type="ARBA" id="ARBA00006484"/>
    </source>
</evidence>
<dbReference type="AlphaFoldDB" id="A0A9D1QDC9"/>
<accession>A0A9D1QDC9</accession>